<name>A0AAN9ZCE5_9ORTH</name>
<dbReference type="PANTHER" id="PTHR11012">
    <property type="entry name" value="PROTEIN KINASE-LIKE DOMAIN-CONTAINING"/>
    <property type="match status" value="1"/>
</dbReference>
<gene>
    <name evidence="2" type="ORF">R5R35_002282</name>
</gene>
<comment type="caution">
    <text evidence="2">The sequence shown here is derived from an EMBL/GenBank/DDBJ whole genome shotgun (WGS) entry which is preliminary data.</text>
</comment>
<dbReference type="EMBL" id="JAZDUA010000073">
    <property type="protein sequence ID" value="KAK7869505.1"/>
    <property type="molecule type" value="Genomic_DNA"/>
</dbReference>
<dbReference type="Gene3D" id="3.90.1200.10">
    <property type="match status" value="1"/>
</dbReference>
<dbReference type="InterPro" id="IPR004119">
    <property type="entry name" value="EcKL"/>
</dbReference>
<dbReference type="SUPFAM" id="SSF56112">
    <property type="entry name" value="Protein kinase-like (PK-like)"/>
    <property type="match status" value="1"/>
</dbReference>
<dbReference type="AlphaFoldDB" id="A0AAN9ZCE5"/>
<dbReference type="SMART" id="SM00587">
    <property type="entry name" value="CHK"/>
    <property type="match status" value="1"/>
</dbReference>
<evidence type="ECO:0000313" key="3">
    <source>
        <dbReference type="Proteomes" id="UP001378592"/>
    </source>
</evidence>
<dbReference type="PANTHER" id="PTHR11012:SF56">
    <property type="entry name" value="CHK KINASE-LIKE DOMAIN-CONTAINING PROTEIN-RELATED"/>
    <property type="match status" value="1"/>
</dbReference>
<dbReference type="Proteomes" id="UP001378592">
    <property type="component" value="Unassembled WGS sequence"/>
</dbReference>
<feature type="domain" description="CHK kinase-like" evidence="1">
    <location>
        <begin position="35"/>
        <end position="216"/>
    </location>
</feature>
<evidence type="ECO:0000259" key="1">
    <source>
        <dbReference type="SMART" id="SM00587"/>
    </source>
</evidence>
<dbReference type="Pfam" id="PF02958">
    <property type="entry name" value="EcKL"/>
    <property type="match status" value="1"/>
</dbReference>
<keyword evidence="3" id="KW-1185">Reference proteome</keyword>
<proteinExistence type="predicted"/>
<organism evidence="2 3">
    <name type="scientific">Gryllus longicercus</name>
    <dbReference type="NCBI Taxonomy" id="2509291"/>
    <lineage>
        <taxon>Eukaryota</taxon>
        <taxon>Metazoa</taxon>
        <taxon>Ecdysozoa</taxon>
        <taxon>Arthropoda</taxon>
        <taxon>Hexapoda</taxon>
        <taxon>Insecta</taxon>
        <taxon>Pterygota</taxon>
        <taxon>Neoptera</taxon>
        <taxon>Polyneoptera</taxon>
        <taxon>Orthoptera</taxon>
        <taxon>Ensifera</taxon>
        <taxon>Gryllidea</taxon>
        <taxon>Grylloidea</taxon>
        <taxon>Gryllidae</taxon>
        <taxon>Gryllinae</taxon>
        <taxon>Gryllus</taxon>
    </lineage>
</organism>
<dbReference type="InterPro" id="IPR011009">
    <property type="entry name" value="Kinase-like_dom_sf"/>
</dbReference>
<dbReference type="InterPro" id="IPR015897">
    <property type="entry name" value="CHK_kinase-like"/>
</dbReference>
<sequence length="299" mass="32068">MSQARGWGGGVRRRCWRLPLAARCPLHGRRPVHFLVLQDLRPLGFQPAQRRRGLGLRHCLLALRTLASFHASSVALMASDPHVADGLGNPMITEGPNSMEPFVHACLQQAADACRSWEGFAAYAGALEALKGSLVQKLAALNQPSPGEFRVILHGDFWTNNLLLRYEEALPVDVRMVDFQLSRVASPAVDLLHFPSTSPSERVSACHEALRAALQLLGAEVAAPPLGALLAAVRAHGACALLGAAGVLPLVKATRDAGVDVDAAVGGSAAAGDLYQEPAVRRWLQRVLPEYKEKGWLDA</sequence>
<protein>
    <recommendedName>
        <fullName evidence="1">CHK kinase-like domain-containing protein</fullName>
    </recommendedName>
</protein>
<evidence type="ECO:0000313" key="2">
    <source>
        <dbReference type="EMBL" id="KAK7869505.1"/>
    </source>
</evidence>
<reference evidence="2 3" key="1">
    <citation type="submission" date="2024-03" db="EMBL/GenBank/DDBJ databases">
        <title>The genome assembly and annotation of the cricket Gryllus longicercus Weissman &amp; Gray.</title>
        <authorList>
            <person name="Szrajer S."/>
            <person name="Gray D."/>
            <person name="Ylla G."/>
        </authorList>
    </citation>
    <scope>NUCLEOTIDE SEQUENCE [LARGE SCALE GENOMIC DNA]</scope>
    <source>
        <strain evidence="2">DAG 2021-001</strain>
        <tissue evidence="2">Whole body minus gut</tissue>
    </source>
</reference>
<accession>A0AAN9ZCE5</accession>